<keyword evidence="1" id="KW-0472">Membrane</keyword>
<name>L1IS24_GUITC</name>
<dbReference type="RefSeq" id="XP_005826051.1">
    <property type="nucleotide sequence ID" value="XM_005825994.1"/>
</dbReference>
<dbReference type="GeneID" id="17295841"/>
<keyword evidence="1" id="KW-0812">Transmembrane</keyword>
<reference evidence="2 4" key="1">
    <citation type="journal article" date="2012" name="Nature">
        <title>Algal genomes reveal evolutionary mosaicism and the fate of nucleomorphs.</title>
        <authorList>
            <consortium name="DOE Joint Genome Institute"/>
            <person name="Curtis B.A."/>
            <person name="Tanifuji G."/>
            <person name="Burki F."/>
            <person name="Gruber A."/>
            <person name="Irimia M."/>
            <person name="Maruyama S."/>
            <person name="Arias M.C."/>
            <person name="Ball S.G."/>
            <person name="Gile G.H."/>
            <person name="Hirakawa Y."/>
            <person name="Hopkins J.F."/>
            <person name="Kuo A."/>
            <person name="Rensing S.A."/>
            <person name="Schmutz J."/>
            <person name="Symeonidi A."/>
            <person name="Elias M."/>
            <person name="Eveleigh R.J."/>
            <person name="Herman E.K."/>
            <person name="Klute M.J."/>
            <person name="Nakayama T."/>
            <person name="Obornik M."/>
            <person name="Reyes-Prieto A."/>
            <person name="Armbrust E.V."/>
            <person name="Aves S.J."/>
            <person name="Beiko R.G."/>
            <person name="Coutinho P."/>
            <person name="Dacks J.B."/>
            <person name="Durnford D.G."/>
            <person name="Fast N.M."/>
            <person name="Green B.R."/>
            <person name="Grisdale C.J."/>
            <person name="Hempel F."/>
            <person name="Henrissat B."/>
            <person name="Hoppner M.P."/>
            <person name="Ishida K."/>
            <person name="Kim E."/>
            <person name="Koreny L."/>
            <person name="Kroth P.G."/>
            <person name="Liu Y."/>
            <person name="Malik S.B."/>
            <person name="Maier U.G."/>
            <person name="McRose D."/>
            <person name="Mock T."/>
            <person name="Neilson J.A."/>
            <person name="Onodera N.T."/>
            <person name="Poole A.M."/>
            <person name="Pritham E.J."/>
            <person name="Richards T.A."/>
            <person name="Rocap G."/>
            <person name="Roy S.W."/>
            <person name="Sarai C."/>
            <person name="Schaack S."/>
            <person name="Shirato S."/>
            <person name="Slamovits C.H."/>
            <person name="Spencer D.F."/>
            <person name="Suzuki S."/>
            <person name="Worden A.Z."/>
            <person name="Zauner S."/>
            <person name="Barry K."/>
            <person name="Bell C."/>
            <person name="Bharti A.K."/>
            <person name="Crow J.A."/>
            <person name="Grimwood J."/>
            <person name="Kramer R."/>
            <person name="Lindquist E."/>
            <person name="Lucas S."/>
            <person name="Salamov A."/>
            <person name="McFadden G.I."/>
            <person name="Lane C.E."/>
            <person name="Keeling P.J."/>
            <person name="Gray M.W."/>
            <person name="Grigoriev I.V."/>
            <person name="Archibald J.M."/>
        </authorList>
    </citation>
    <scope>NUCLEOTIDE SEQUENCE</scope>
    <source>
        <strain evidence="2 4">CCMP2712</strain>
    </source>
</reference>
<proteinExistence type="predicted"/>
<accession>L1IS24</accession>
<dbReference type="HOGENOM" id="CLU_1974770_0_0_1"/>
<dbReference type="EMBL" id="JH993042">
    <property type="protein sequence ID" value="EKX39071.1"/>
    <property type="molecule type" value="Genomic_DNA"/>
</dbReference>
<feature type="transmembrane region" description="Helical" evidence="1">
    <location>
        <begin position="57"/>
        <end position="80"/>
    </location>
</feature>
<protein>
    <submittedName>
        <fullName evidence="2 3">Uncharacterized protein</fullName>
    </submittedName>
</protein>
<feature type="transmembrane region" description="Helical" evidence="1">
    <location>
        <begin position="21"/>
        <end position="42"/>
    </location>
</feature>
<dbReference type="Proteomes" id="UP000011087">
    <property type="component" value="Unassembled WGS sequence"/>
</dbReference>
<keyword evidence="1" id="KW-1133">Transmembrane helix</keyword>
<organism evidence="2">
    <name type="scientific">Guillardia theta (strain CCMP2712)</name>
    <name type="common">Cryptophyte</name>
    <dbReference type="NCBI Taxonomy" id="905079"/>
    <lineage>
        <taxon>Eukaryota</taxon>
        <taxon>Cryptophyceae</taxon>
        <taxon>Pyrenomonadales</taxon>
        <taxon>Geminigeraceae</taxon>
        <taxon>Guillardia</taxon>
    </lineage>
</organism>
<dbReference type="EnsemblProtists" id="EKX39071">
    <property type="protein sequence ID" value="EKX39071"/>
    <property type="gene ID" value="GUITHDRAFT_114728"/>
</dbReference>
<evidence type="ECO:0000313" key="3">
    <source>
        <dbReference type="EnsemblProtists" id="EKX39071"/>
    </source>
</evidence>
<keyword evidence="4" id="KW-1185">Reference proteome</keyword>
<gene>
    <name evidence="2" type="ORF">GUITHDRAFT_114728</name>
</gene>
<dbReference type="KEGG" id="gtt:GUITHDRAFT_114728"/>
<evidence type="ECO:0000313" key="4">
    <source>
        <dbReference type="Proteomes" id="UP000011087"/>
    </source>
</evidence>
<sequence length="127" mass="14090">MMYGCMQERLLQNSHQCSLLYSYYILNALCLGLVVDPAISQIQECASCTPSDCSCSIWLILCLCAGLVFQVFGIATAMSVNSQPVTSEMADHFQRRENEEQSQLPTRSNLTERLIQRGADAGKNLFG</sequence>
<dbReference type="AlphaFoldDB" id="L1IS24"/>
<evidence type="ECO:0000256" key="1">
    <source>
        <dbReference type="SAM" id="Phobius"/>
    </source>
</evidence>
<evidence type="ECO:0000313" key="2">
    <source>
        <dbReference type="EMBL" id="EKX39071.1"/>
    </source>
</evidence>
<reference evidence="4" key="2">
    <citation type="submission" date="2012-11" db="EMBL/GenBank/DDBJ databases">
        <authorList>
            <person name="Kuo A."/>
            <person name="Curtis B.A."/>
            <person name="Tanifuji G."/>
            <person name="Burki F."/>
            <person name="Gruber A."/>
            <person name="Irimia M."/>
            <person name="Maruyama S."/>
            <person name="Arias M.C."/>
            <person name="Ball S.G."/>
            <person name="Gile G.H."/>
            <person name="Hirakawa Y."/>
            <person name="Hopkins J.F."/>
            <person name="Rensing S.A."/>
            <person name="Schmutz J."/>
            <person name="Symeonidi A."/>
            <person name="Elias M."/>
            <person name="Eveleigh R.J."/>
            <person name="Herman E.K."/>
            <person name="Klute M.J."/>
            <person name="Nakayama T."/>
            <person name="Obornik M."/>
            <person name="Reyes-Prieto A."/>
            <person name="Armbrust E.V."/>
            <person name="Aves S.J."/>
            <person name="Beiko R.G."/>
            <person name="Coutinho P."/>
            <person name="Dacks J.B."/>
            <person name="Durnford D.G."/>
            <person name="Fast N.M."/>
            <person name="Green B.R."/>
            <person name="Grisdale C."/>
            <person name="Hempe F."/>
            <person name="Henrissat B."/>
            <person name="Hoppner M.P."/>
            <person name="Ishida K.-I."/>
            <person name="Kim E."/>
            <person name="Koreny L."/>
            <person name="Kroth P.G."/>
            <person name="Liu Y."/>
            <person name="Malik S.-B."/>
            <person name="Maier U.G."/>
            <person name="McRose D."/>
            <person name="Mock T."/>
            <person name="Neilson J.A."/>
            <person name="Onodera N.T."/>
            <person name="Poole A.M."/>
            <person name="Pritham E.J."/>
            <person name="Richards T.A."/>
            <person name="Rocap G."/>
            <person name="Roy S.W."/>
            <person name="Sarai C."/>
            <person name="Schaack S."/>
            <person name="Shirato S."/>
            <person name="Slamovits C.H."/>
            <person name="Spencer D.F."/>
            <person name="Suzuki S."/>
            <person name="Worden A.Z."/>
            <person name="Zauner S."/>
            <person name="Barry K."/>
            <person name="Bell C."/>
            <person name="Bharti A.K."/>
            <person name="Crow J.A."/>
            <person name="Grimwood J."/>
            <person name="Kramer R."/>
            <person name="Lindquist E."/>
            <person name="Lucas S."/>
            <person name="Salamov A."/>
            <person name="McFadden G.I."/>
            <person name="Lane C.E."/>
            <person name="Keeling P.J."/>
            <person name="Gray M.W."/>
            <person name="Grigoriev I.V."/>
            <person name="Archibald J.M."/>
        </authorList>
    </citation>
    <scope>NUCLEOTIDE SEQUENCE</scope>
    <source>
        <strain evidence="4">CCMP2712</strain>
    </source>
</reference>
<reference evidence="3" key="3">
    <citation type="submission" date="2016-03" db="UniProtKB">
        <authorList>
            <consortium name="EnsemblProtists"/>
        </authorList>
    </citation>
    <scope>IDENTIFICATION</scope>
</reference>
<dbReference type="PaxDb" id="55529-EKX39071"/>